<dbReference type="GeneID" id="94290986"/>
<gene>
    <name evidence="2" type="ORF">JKF63_04938</name>
</gene>
<name>A0A836L9X6_9TRYP</name>
<protein>
    <submittedName>
        <fullName evidence="2">Uncharacterized protein</fullName>
    </submittedName>
</protein>
<reference evidence="2 3" key="1">
    <citation type="submission" date="2021-02" db="EMBL/GenBank/DDBJ databases">
        <title>Porcisia hertigi Genome sequencing and assembly.</title>
        <authorList>
            <person name="Almutairi H."/>
            <person name="Gatherer D."/>
        </authorList>
    </citation>
    <scope>NUCLEOTIDE SEQUENCE [LARGE SCALE GENOMIC DNA]</scope>
    <source>
        <strain evidence="2 3">C119</strain>
    </source>
</reference>
<dbReference type="Proteomes" id="UP000674318">
    <property type="component" value="Unassembled WGS sequence"/>
</dbReference>
<keyword evidence="1" id="KW-0732">Signal</keyword>
<dbReference type="OrthoDB" id="257475at2759"/>
<sequence>MARSVGLEMLRRTLLLDLVSTALLACFLCGAVCDTAAGFEGPQMSPVRQCSEDFALVCTGSTSTRSLWACMMMNTDNITNEMCKEYVLGFRACTTDAEKRSSCVYPAADHATSVRRCLRTIPEEKISQACRDSLFYRPIAELLAAKRMY</sequence>
<proteinExistence type="predicted"/>
<evidence type="ECO:0000256" key="1">
    <source>
        <dbReference type="SAM" id="SignalP"/>
    </source>
</evidence>
<dbReference type="EMBL" id="JAFJZO010000023">
    <property type="protein sequence ID" value="KAG5504486.1"/>
    <property type="molecule type" value="Genomic_DNA"/>
</dbReference>
<comment type="caution">
    <text evidence="2">The sequence shown here is derived from an EMBL/GenBank/DDBJ whole genome shotgun (WGS) entry which is preliminary data.</text>
</comment>
<evidence type="ECO:0000313" key="3">
    <source>
        <dbReference type="Proteomes" id="UP000674318"/>
    </source>
</evidence>
<evidence type="ECO:0000313" key="2">
    <source>
        <dbReference type="EMBL" id="KAG5504486.1"/>
    </source>
</evidence>
<accession>A0A836L9X6</accession>
<organism evidence="2 3">
    <name type="scientific">Porcisia hertigi</name>
    <dbReference type="NCBI Taxonomy" id="2761500"/>
    <lineage>
        <taxon>Eukaryota</taxon>
        <taxon>Discoba</taxon>
        <taxon>Euglenozoa</taxon>
        <taxon>Kinetoplastea</taxon>
        <taxon>Metakinetoplastina</taxon>
        <taxon>Trypanosomatida</taxon>
        <taxon>Trypanosomatidae</taxon>
        <taxon>Leishmaniinae</taxon>
        <taxon>Porcisia</taxon>
    </lineage>
</organism>
<feature type="chain" id="PRO_5033054705" evidence="1">
    <location>
        <begin position="39"/>
        <end position="149"/>
    </location>
</feature>
<feature type="signal peptide" evidence="1">
    <location>
        <begin position="1"/>
        <end position="38"/>
    </location>
</feature>
<dbReference type="AlphaFoldDB" id="A0A836L9X6"/>
<keyword evidence="3" id="KW-1185">Reference proteome</keyword>
<dbReference type="KEGG" id="phet:94290986"/>
<dbReference type="RefSeq" id="XP_067757109.1">
    <property type="nucleotide sequence ID" value="XM_067900909.1"/>
</dbReference>